<dbReference type="InterPro" id="IPR020891">
    <property type="entry name" value="UPF0758_CS"/>
</dbReference>
<accession>A0ABV1B6T7</accession>
<dbReference type="NCBIfam" id="TIGR00608">
    <property type="entry name" value="radc"/>
    <property type="match status" value="1"/>
</dbReference>
<evidence type="ECO:0000313" key="10">
    <source>
        <dbReference type="Proteomes" id="UP001469749"/>
    </source>
</evidence>
<protein>
    <submittedName>
        <fullName evidence="9">DNA repair protein RadC</fullName>
    </submittedName>
</protein>
<dbReference type="PROSITE" id="PS01302">
    <property type="entry name" value="UPF0758"/>
    <property type="match status" value="1"/>
</dbReference>
<proteinExistence type="inferred from homology"/>
<keyword evidence="4" id="KW-0378">Hydrolase</keyword>
<dbReference type="NCBIfam" id="NF000642">
    <property type="entry name" value="PRK00024.1"/>
    <property type="match status" value="1"/>
</dbReference>
<evidence type="ECO:0000256" key="4">
    <source>
        <dbReference type="ARBA" id="ARBA00022801"/>
    </source>
</evidence>
<name>A0ABV1B6T7_9FIRM</name>
<dbReference type="InterPro" id="IPR046778">
    <property type="entry name" value="UPF0758_N"/>
</dbReference>
<keyword evidence="5" id="KW-0862">Zinc</keyword>
<dbReference type="InterPro" id="IPR037518">
    <property type="entry name" value="MPN"/>
</dbReference>
<reference evidence="9 10" key="1">
    <citation type="submission" date="2024-03" db="EMBL/GenBank/DDBJ databases">
        <title>Human intestinal bacterial collection.</title>
        <authorList>
            <person name="Pauvert C."/>
            <person name="Hitch T.C.A."/>
            <person name="Clavel T."/>
        </authorList>
    </citation>
    <scope>NUCLEOTIDE SEQUENCE [LARGE SCALE GENOMIC DNA]</scope>
    <source>
        <strain evidence="9 10">CLA-AA-H190</strain>
    </source>
</reference>
<gene>
    <name evidence="9" type="primary">radC</name>
    <name evidence="9" type="ORF">WMO25_06685</name>
</gene>
<keyword evidence="6" id="KW-0482">Metalloprotease</keyword>
<dbReference type="SUPFAM" id="SSF102712">
    <property type="entry name" value="JAB1/MPN domain"/>
    <property type="match status" value="1"/>
</dbReference>
<keyword evidence="3" id="KW-0479">Metal-binding</keyword>
<evidence type="ECO:0000256" key="6">
    <source>
        <dbReference type="ARBA" id="ARBA00023049"/>
    </source>
</evidence>
<dbReference type="Pfam" id="PF04002">
    <property type="entry name" value="RadC"/>
    <property type="match status" value="1"/>
</dbReference>
<dbReference type="CDD" id="cd08071">
    <property type="entry name" value="MPN_DUF2466"/>
    <property type="match status" value="1"/>
</dbReference>
<organism evidence="9 10">
    <name type="scientific">Coprococcus intestinihominis</name>
    <dbReference type="NCBI Taxonomy" id="3133154"/>
    <lineage>
        <taxon>Bacteria</taxon>
        <taxon>Bacillati</taxon>
        <taxon>Bacillota</taxon>
        <taxon>Clostridia</taxon>
        <taxon>Lachnospirales</taxon>
        <taxon>Lachnospiraceae</taxon>
        <taxon>Coprococcus</taxon>
    </lineage>
</organism>
<dbReference type="Proteomes" id="UP001469749">
    <property type="component" value="Unassembled WGS sequence"/>
</dbReference>
<dbReference type="RefSeq" id="WP_349084690.1">
    <property type="nucleotide sequence ID" value="NZ_JBBMEK010000061.1"/>
</dbReference>
<dbReference type="Pfam" id="PF20582">
    <property type="entry name" value="UPF0758_N"/>
    <property type="match status" value="1"/>
</dbReference>
<evidence type="ECO:0000256" key="3">
    <source>
        <dbReference type="ARBA" id="ARBA00022723"/>
    </source>
</evidence>
<evidence type="ECO:0000259" key="8">
    <source>
        <dbReference type="PROSITE" id="PS50249"/>
    </source>
</evidence>
<dbReference type="PANTHER" id="PTHR30471">
    <property type="entry name" value="DNA REPAIR PROTEIN RADC"/>
    <property type="match status" value="1"/>
</dbReference>
<evidence type="ECO:0000313" key="9">
    <source>
        <dbReference type="EMBL" id="MEQ2364784.1"/>
    </source>
</evidence>
<dbReference type="EMBL" id="JBBMEK010000061">
    <property type="protein sequence ID" value="MEQ2364784.1"/>
    <property type="molecule type" value="Genomic_DNA"/>
</dbReference>
<keyword evidence="10" id="KW-1185">Reference proteome</keyword>
<comment type="similarity">
    <text evidence="1 7">Belongs to the UPF0758 family.</text>
</comment>
<dbReference type="PROSITE" id="PS50249">
    <property type="entry name" value="MPN"/>
    <property type="match status" value="1"/>
</dbReference>
<dbReference type="Gene3D" id="3.40.140.10">
    <property type="entry name" value="Cytidine Deaminase, domain 2"/>
    <property type="match status" value="1"/>
</dbReference>
<dbReference type="InterPro" id="IPR025657">
    <property type="entry name" value="RadC_JAB"/>
</dbReference>
<evidence type="ECO:0000256" key="5">
    <source>
        <dbReference type="ARBA" id="ARBA00022833"/>
    </source>
</evidence>
<sequence>MKKIKKHLTMKELPVTERPYEKCEKNGAGTLSDAELLAIILKTGTRGDKVMDLAVQLLNLNPSCPGLEGIMGIELADFQKIRGIGRVKAVQLAAVCELSRRMSRIQFSESYAFTTPQSIADYYMAYMCRLGHEEVHVMMLDTKQHMISECLLTKGTVNASLIAPREIFIQALKAGAVSIVLVHNHPSGDDTPSREDLAATEKVRSAGELIGIRLIDHIIIGSGHFTSLCGSWNH</sequence>
<feature type="domain" description="MPN" evidence="8">
    <location>
        <begin position="112"/>
        <end position="234"/>
    </location>
</feature>
<dbReference type="PANTHER" id="PTHR30471:SF3">
    <property type="entry name" value="UPF0758 PROTEIN YEES-RELATED"/>
    <property type="match status" value="1"/>
</dbReference>
<comment type="caution">
    <text evidence="9">The sequence shown here is derived from an EMBL/GenBank/DDBJ whole genome shotgun (WGS) entry which is preliminary data.</text>
</comment>
<keyword evidence="2" id="KW-0645">Protease</keyword>
<evidence type="ECO:0000256" key="1">
    <source>
        <dbReference type="ARBA" id="ARBA00010243"/>
    </source>
</evidence>
<evidence type="ECO:0000256" key="7">
    <source>
        <dbReference type="RuleBase" id="RU003797"/>
    </source>
</evidence>
<dbReference type="InterPro" id="IPR001405">
    <property type="entry name" value="UPF0758"/>
</dbReference>
<evidence type="ECO:0000256" key="2">
    <source>
        <dbReference type="ARBA" id="ARBA00022670"/>
    </source>
</evidence>